<evidence type="ECO:0000256" key="4">
    <source>
        <dbReference type="ARBA" id="ARBA00022449"/>
    </source>
</evidence>
<keyword evidence="4" id="KW-0050">Antiport</keyword>
<dbReference type="GO" id="GO:0005886">
    <property type="term" value="C:plasma membrane"/>
    <property type="evidence" value="ECO:0007669"/>
    <property type="project" value="UniProtKB-SubCell"/>
</dbReference>
<dbReference type="STRING" id="1231343.Absy_023_009"/>
<keyword evidence="9" id="KW-0406">Ion transport</keyword>
<feature type="transmembrane region" description="Helical" evidence="12">
    <location>
        <begin position="126"/>
        <end position="144"/>
    </location>
</feature>
<evidence type="ECO:0000256" key="1">
    <source>
        <dbReference type="ARBA" id="ARBA00004651"/>
    </source>
</evidence>
<feature type="transmembrane region" description="Helical" evidence="12">
    <location>
        <begin position="317"/>
        <end position="336"/>
    </location>
</feature>
<dbReference type="Pfam" id="PF00999">
    <property type="entry name" value="Na_H_Exchanger"/>
    <property type="match status" value="1"/>
</dbReference>
<proteinExistence type="inferred from homology"/>
<evidence type="ECO:0000256" key="2">
    <source>
        <dbReference type="ARBA" id="ARBA00007367"/>
    </source>
</evidence>
<evidence type="ECO:0000313" key="15">
    <source>
        <dbReference type="Proteomes" id="UP000216033"/>
    </source>
</evidence>
<dbReference type="AlphaFoldDB" id="A0A270B800"/>
<dbReference type="PANTHER" id="PTHR10110:SF195">
    <property type="entry name" value="NA(+)_H(+) ANTIPORTER NHAS2"/>
    <property type="match status" value="1"/>
</dbReference>
<evidence type="ECO:0000256" key="12">
    <source>
        <dbReference type="SAM" id="Phobius"/>
    </source>
</evidence>
<evidence type="ECO:0000256" key="10">
    <source>
        <dbReference type="ARBA" id="ARBA00023136"/>
    </source>
</evidence>
<dbReference type="Gene3D" id="6.10.140.1330">
    <property type="match status" value="1"/>
</dbReference>
<dbReference type="Proteomes" id="UP000216033">
    <property type="component" value="Unassembled WGS sequence"/>
</dbReference>
<feature type="transmembrane region" description="Helical" evidence="12">
    <location>
        <begin position="63"/>
        <end position="86"/>
    </location>
</feature>
<evidence type="ECO:0000256" key="6">
    <source>
        <dbReference type="ARBA" id="ARBA00022692"/>
    </source>
</evidence>
<feature type="transmembrane region" description="Helical" evidence="12">
    <location>
        <begin position="240"/>
        <end position="269"/>
    </location>
</feature>
<evidence type="ECO:0000256" key="11">
    <source>
        <dbReference type="ARBA" id="ARBA00023201"/>
    </source>
</evidence>
<dbReference type="RefSeq" id="WP_095351870.1">
    <property type="nucleotide sequence ID" value="NZ_NDFO01000017.1"/>
</dbReference>
<dbReference type="GO" id="GO:0015386">
    <property type="term" value="F:potassium:proton antiporter activity"/>
    <property type="evidence" value="ECO:0007669"/>
    <property type="project" value="TreeGrafter"/>
</dbReference>
<accession>A0A270B800</accession>
<keyword evidence="15" id="KW-1185">Reference proteome</keyword>
<dbReference type="InterPro" id="IPR006153">
    <property type="entry name" value="Cation/H_exchanger_TM"/>
</dbReference>
<dbReference type="GO" id="GO:0051453">
    <property type="term" value="P:regulation of intracellular pH"/>
    <property type="evidence" value="ECO:0007669"/>
    <property type="project" value="TreeGrafter"/>
</dbReference>
<comment type="subcellular location">
    <subcellularLocation>
        <location evidence="1">Cell membrane</location>
        <topology evidence="1">Multi-pass membrane protein</topology>
    </subcellularLocation>
</comment>
<keyword evidence="10 12" id="KW-0472">Membrane</keyword>
<keyword evidence="3" id="KW-0813">Transport</keyword>
<feature type="transmembrane region" description="Helical" evidence="12">
    <location>
        <begin position="383"/>
        <end position="403"/>
    </location>
</feature>
<feature type="transmembrane region" description="Helical" evidence="12">
    <location>
        <begin position="98"/>
        <end position="119"/>
    </location>
</feature>
<dbReference type="GO" id="GO:0015385">
    <property type="term" value="F:sodium:proton antiporter activity"/>
    <property type="evidence" value="ECO:0007669"/>
    <property type="project" value="InterPro"/>
</dbReference>
<feature type="transmembrane region" description="Helical" evidence="12">
    <location>
        <begin position="210"/>
        <end position="228"/>
    </location>
</feature>
<dbReference type="PANTHER" id="PTHR10110">
    <property type="entry name" value="SODIUM/HYDROGEN EXCHANGER"/>
    <property type="match status" value="1"/>
</dbReference>
<comment type="caution">
    <text evidence="14">The sequence shown here is derived from an EMBL/GenBank/DDBJ whole genome shotgun (WGS) entry which is preliminary data.</text>
</comment>
<dbReference type="EMBL" id="NDFP01000016">
    <property type="protein sequence ID" value="PAL20930.1"/>
    <property type="molecule type" value="Genomic_DNA"/>
</dbReference>
<protein>
    <submittedName>
        <fullName evidence="14">Sodium:proton antiporter</fullName>
    </submittedName>
</protein>
<reference evidence="14 15" key="1">
    <citation type="submission" date="2017-04" db="EMBL/GenBank/DDBJ databases">
        <title>Kefir bacterial isolates.</title>
        <authorList>
            <person name="Kim Y."/>
            <person name="Blasche S."/>
            <person name="Patil K.R."/>
        </authorList>
    </citation>
    <scope>NUCLEOTIDE SEQUENCE [LARGE SCALE GENOMIC DNA]</scope>
    <source>
        <strain evidence="14 15">KR-2</strain>
    </source>
</reference>
<feature type="transmembrane region" description="Helical" evidence="12">
    <location>
        <begin position="28"/>
        <end position="51"/>
    </location>
</feature>
<evidence type="ECO:0000256" key="3">
    <source>
        <dbReference type="ARBA" id="ARBA00022448"/>
    </source>
</evidence>
<feature type="transmembrane region" description="Helical" evidence="12">
    <location>
        <begin position="289"/>
        <end position="310"/>
    </location>
</feature>
<feature type="domain" description="Cation/H+ exchanger transmembrane" evidence="13">
    <location>
        <begin position="15"/>
        <end position="409"/>
    </location>
</feature>
<evidence type="ECO:0000259" key="13">
    <source>
        <dbReference type="Pfam" id="PF00999"/>
    </source>
</evidence>
<keyword evidence="11" id="KW-0739">Sodium transport</keyword>
<evidence type="ECO:0000256" key="8">
    <source>
        <dbReference type="ARBA" id="ARBA00023053"/>
    </source>
</evidence>
<evidence type="ECO:0000313" key="14">
    <source>
        <dbReference type="EMBL" id="PAL20930.1"/>
    </source>
</evidence>
<evidence type="ECO:0000256" key="7">
    <source>
        <dbReference type="ARBA" id="ARBA00022989"/>
    </source>
</evidence>
<gene>
    <name evidence="14" type="ORF">B9K05_12065</name>
</gene>
<dbReference type="GO" id="GO:0098719">
    <property type="term" value="P:sodium ion import across plasma membrane"/>
    <property type="evidence" value="ECO:0007669"/>
    <property type="project" value="TreeGrafter"/>
</dbReference>
<dbReference type="OrthoDB" id="9774146at2"/>
<organism evidence="14 15">
    <name type="scientific">Acetobacter syzygii</name>
    <dbReference type="NCBI Taxonomy" id="146476"/>
    <lineage>
        <taxon>Bacteria</taxon>
        <taxon>Pseudomonadati</taxon>
        <taxon>Pseudomonadota</taxon>
        <taxon>Alphaproteobacteria</taxon>
        <taxon>Acetobacterales</taxon>
        <taxon>Acetobacteraceae</taxon>
        <taxon>Acetobacter</taxon>
    </lineage>
</organism>
<sequence>MDTISLLALLLTLAAGFSILNHHTLRVPVTIGVLIFSLLTSILVMVLNSLVPAYNLQALPRSVLGAINLPVALLNGALSLLLFAGAMQVDVAYLRKKLMSVAALSLMGTVLAVAFLAIAAWCVFPLLGHALPFTWCIVLGAILAPTDPVSVVGMLKRLGLPGPLQAVFAGESLFNDGVGVVIFGVTVGLATGNTQGVTTLDIAFSFCREALGGGLLGALTGWIALSVLKRQRDPHIDLLTSLALATGTFSIANQLGMSGAIAVVVAGLYFGTGHSHSVFDDASRKELNIAWTLIDEVLNVLLFMLIGFELLEIKPHLFTALATLTIIPLSIAVRALSVLFSTLPAHLQNWERGRTLTILTWGGLRGGISVSLALGLPPGELRALLLPVCYGVVVFTIIVQGLTMERVVRRLYPSSTQLRP</sequence>
<keyword evidence="6 12" id="KW-0812">Transmembrane</keyword>
<evidence type="ECO:0000256" key="9">
    <source>
        <dbReference type="ARBA" id="ARBA00023065"/>
    </source>
</evidence>
<keyword evidence="7 12" id="KW-1133">Transmembrane helix</keyword>
<keyword evidence="5" id="KW-1003">Cell membrane</keyword>
<comment type="similarity">
    <text evidence="2">Belongs to the monovalent cation:proton antiporter 1 (CPA1) transporter (TC 2.A.36) family.</text>
</comment>
<evidence type="ECO:0000256" key="5">
    <source>
        <dbReference type="ARBA" id="ARBA00022475"/>
    </source>
</evidence>
<name>A0A270B800_9PROT</name>
<keyword evidence="8" id="KW-0915">Sodium</keyword>
<dbReference type="InterPro" id="IPR018422">
    <property type="entry name" value="Cation/H_exchanger_CPA1"/>
</dbReference>